<dbReference type="InterPro" id="IPR018376">
    <property type="entry name" value="Enoyl-CoA_hyd/isom_CS"/>
</dbReference>
<accession>A0ABP8X5H2</accession>
<keyword evidence="4" id="KW-1185">Reference proteome</keyword>
<dbReference type="InterPro" id="IPR029045">
    <property type="entry name" value="ClpP/crotonase-like_dom_sf"/>
</dbReference>
<evidence type="ECO:0000256" key="1">
    <source>
        <dbReference type="ARBA" id="ARBA00005254"/>
    </source>
</evidence>
<evidence type="ECO:0000256" key="2">
    <source>
        <dbReference type="RuleBase" id="RU003707"/>
    </source>
</evidence>
<dbReference type="Pfam" id="PF00378">
    <property type="entry name" value="ECH_1"/>
    <property type="match status" value="1"/>
</dbReference>
<dbReference type="InterPro" id="IPR001753">
    <property type="entry name" value="Enoyl-CoA_hydra/iso"/>
</dbReference>
<proteinExistence type="inferred from homology"/>
<sequence>MNPGMSTVRVERSGAVARIVLNRPDRHNAQNPAMWAALRETGAELSADPDVRAAVLTGEGPSFSSGLDLAELQPGGFLHTVAAAPEATALVRDAQAAFGWIRAAPFPVVAAVRGTAVGAGIQLALACDVRVVAEDATLAVAEVGLGAVPDLGATVDLPALVGLERALDLILTARRFGGTEAVSLGLALRAVPAAEVLAEAVAYAERLAAAPRAALSWAKRATREPDPARSLDLAAQGQVECVREMLSARTMPRAASRSGRTAPRA</sequence>
<dbReference type="PROSITE" id="PS00166">
    <property type="entry name" value="ENOYL_COA_HYDRATASE"/>
    <property type="match status" value="1"/>
</dbReference>
<comment type="caution">
    <text evidence="3">The sequence shown here is derived from an EMBL/GenBank/DDBJ whole genome shotgun (WGS) entry which is preliminary data.</text>
</comment>
<gene>
    <name evidence="3" type="ORF">GCM10023215_43540</name>
</gene>
<reference evidence="4" key="1">
    <citation type="journal article" date="2019" name="Int. J. Syst. Evol. Microbiol.">
        <title>The Global Catalogue of Microorganisms (GCM) 10K type strain sequencing project: providing services to taxonomists for standard genome sequencing and annotation.</title>
        <authorList>
            <consortium name="The Broad Institute Genomics Platform"/>
            <consortium name="The Broad Institute Genome Sequencing Center for Infectious Disease"/>
            <person name="Wu L."/>
            <person name="Ma J."/>
        </authorList>
    </citation>
    <scope>NUCLEOTIDE SEQUENCE [LARGE SCALE GENOMIC DNA]</scope>
    <source>
        <strain evidence="4">JCM 18055</strain>
    </source>
</reference>
<dbReference type="PANTHER" id="PTHR43149">
    <property type="entry name" value="ENOYL-COA HYDRATASE"/>
    <property type="match status" value="1"/>
</dbReference>
<dbReference type="Gene3D" id="3.90.226.10">
    <property type="entry name" value="2-enoyl-CoA Hydratase, Chain A, domain 1"/>
    <property type="match status" value="1"/>
</dbReference>
<evidence type="ECO:0000313" key="4">
    <source>
        <dbReference type="Proteomes" id="UP001500325"/>
    </source>
</evidence>
<evidence type="ECO:0000313" key="3">
    <source>
        <dbReference type="EMBL" id="GAA4700126.1"/>
    </source>
</evidence>
<dbReference type="PANTHER" id="PTHR43149:SF1">
    <property type="entry name" value="DELTA(3,5)-DELTA(2,4)-DIENOYL-COA ISOMERASE, MITOCHONDRIAL"/>
    <property type="match status" value="1"/>
</dbReference>
<comment type="similarity">
    <text evidence="1 2">Belongs to the enoyl-CoA hydratase/isomerase family.</text>
</comment>
<dbReference type="EMBL" id="BAABIC010000015">
    <property type="protein sequence ID" value="GAA4700126.1"/>
    <property type="molecule type" value="Genomic_DNA"/>
</dbReference>
<dbReference type="Proteomes" id="UP001500325">
    <property type="component" value="Unassembled WGS sequence"/>
</dbReference>
<dbReference type="SUPFAM" id="SSF52096">
    <property type="entry name" value="ClpP/crotonase"/>
    <property type="match status" value="1"/>
</dbReference>
<dbReference type="CDD" id="cd06558">
    <property type="entry name" value="crotonase-like"/>
    <property type="match status" value="1"/>
</dbReference>
<dbReference type="InterPro" id="IPR045002">
    <property type="entry name" value="Ech1-like"/>
</dbReference>
<name>A0ABP8X5H2_9PSEU</name>
<protein>
    <submittedName>
        <fullName evidence="3">Enoyl-CoA hydratase/isomerase family protein</fullName>
    </submittedName>
</protein>
<organism evidence="3 4">
    <name type="scientific">Pseudonocardia yuanmonensis</name>
    <dbReference type="NCBI Taxonomy" id="1095914"/>
    <lineage>
        <taxon>Bacteria</taxon>
        <taxon>Bacillati</taxon>
        <taxon>Actinomycetota</taxon>
        <taxon>Actinomycetes</taxon>
        <taxon>Pseudonocardiales</taxon>
        <taxon>Pseudonocardiaceae</taxon>
        <taxon>Pseudonocardia</taxon>
    </lineage>
</organism>